<dbReference type="Proteomes" id="UP000193411">
    <property type="component" value="Unassembled WGS sequence"/>
</dbReference>
<gene>
    <name evidence="3" type="ORF">BCR44DRAFT_55669</name>
</gene>
<dbReference type="AlphaFoldDB" id="A0A1Y2HYS3"/>
<evidence type="ECO:0000313" key="3">
    <source>
        <dbReference type="EMBL" id="ORZ39756.1"/>
    </source>
</evidence>
<feature type="transmembrane region" description="Helical" evidence="1">
    <location>
        <begin position="130"/>
        <end position="153"/>
    </location>
</feature>
<sequence>MKLMHPTSLFAFAMLAIFALAFAPMANAQGRPCTADIMCKTGQFCLNNQCTLRTCSWRDDDMACSKFNATTWCQKEGGQCVPRTALANAACEPQSRDNSCSEGLVCDPANSKCVDAAQFVQSFWEKNKTYIIIGIVVVLALGCCAIACFCCVVKKGVGFAGRLMKK</sequence>
<evidence type="ECO:0000313" key="4">
    <source>
        <dbReference type="Proteomes" id="UP000193411"/>
    </source>
</evidence>
<accession>A0A1Y2HYS3</accession>
<keyword evidence="1" id="KW-1133">Transmembrane helix</keyword>
<name>A0A1Y2HYS3_9FUNG</name>
<protein>
    <submittedName>
        <fullName evidence="3">Uncharacterized protein</fullName>
    </submittedName>
</protein>
<feature type="chain" id="PRO_5010992795" evidence="2">
    <location>
        <begin position="29"/>
        <end position="166"/>
    </location>
</feature>
<evidence type="ECO:0000256" key="2">
    <source>
        <dbReference type="SAM" id="SignalP"/>
    </source>
</evidence>
<keyword evidence="4" id="KW-1185">Reference proteome</keyword>
<keyword evidence="1" id="KW-0812">Transmembrane</keyword>
<evidence type="ECO:0000256" key="1">
    <source>
        <dbReference type="SAM" id="Phobius"/>
    </source>
</evidence>
<feature type="signal peptide" evidence="2">
    <location>
        <begin position="1"/>
        <end position="28"/>
    </location>
</feature>
<reference evidence="3 4" key="1">
    <citation type="submission" date="2016-07" db="EMBL/GenBank/DDBJ databases">
        <title>Pervasive Adenine N6-methylation of Active Genes in Fungi.</title>
        <authorList>
            <consortium name="DOE Joint Genome Institute"/>
            <person name="Mondo S.J."/>
            <person name="Dannebaum R.O."/>
            <person name="Kuo R.C."/>
            <person name="Labutti K."/>
            <person name="Haridas S."/>
            <person name="Kuo A."/>
            <person name="Salamov A."/>
            <person name="Ahrendt S.R."/>
            <person name="Lipzen A."/>
            <person name="Sullivan W."/>
            <person name="Andreopoulos W.B."/>
            <person name="Clum A."/>
            <person name="Lindquist E."/>
            <person name="Daum C."/>
            <person name="Ramamoorthy G.K."/>
            <person name="Gryganskyi A."/>
            <person name="Culley D."/>
            <person name="Magnuson J.K."/>
            <person name="James T.Y."/>
            <person name="O'Malley M.A."/>
            <person name="Stajich J.E."/>
            <person name="Spatafora J.W."/>
            <person name="Visel A."/>
            <person name="Grigoriev I.V."/>
        </authorList>
    </citation>
    <scope>NUCLEOTIDE SEQUENCE [LARGE SCALE GENOMIC DNA]</scope>
    <source>
        <strain evidence="3 4">PL171</strain>
    </source>
</reference>
<proteinExistence type="predicted"/>
<comment type="caution">
    <text evidence="3">The sequence shown here is derived from an EMBL/GenBank/DDBJ whole genome shotgun (WGS) entry which is preliminary data.</text>
</comment>
<keyword evidence="2" id="KW-0732">Signal</keyword>
<dbReference type="STRING" id="765915.A0A1Y2HYS3"/>
<dbReference type="EMBL" id="MCFL01000004">
    <property type="protein sequence ID" value="ORZ39756.1"/>
    <property type="molecule type" value="Genomic_DNA"/>
</dbReference>
<keyword evidence="1" id="KW-0472">Membrane</keyword>
<organism evidence="3 4">
    <name type="scientific">Catenaria anguillulae PL171</name>
    <dbReference type="NCBI Taxonomy" id="765915"/>
    <lineage>
        <taxon>Eukaryota</taxon>
        <taxon>Fungi</taxon>
        <taxon>Fungi incertae sedis</taxon>
        <taxon>Blastocladiomycota</taxon>
        <taxon>Blastocladiomycetes</taxon>
        <taxon>Blastocladiales</taxon>
        <taxon>Catenariaceae</taxon>
        <taxon>Catenaria</taxon>
    </lineage>
</organism>